<gene>
    <name evidence="3" type="ORF">QT711_07560</name>
</gene>
<comment type="caution">
    <text evidence="3">The sequence shown here is derived from an EMBL/GenBank/DDBJ whole genome shotgun (WGS) entry which is preliminary data.</text>
</comment>
<dbReference type="InterPro" id="IPR011032">
    <property type="entry name" value="GroES-like_sf"/>
</dbReference>
<proteinExistence type="predicted"/>
<dbReference type="InterPro" id="IPR013154">
    <property type="entry name" value="ADH-like_N"/>
</dbReference>
<dbReference type="Proteomes" id="UP001282284">
    <property type="component" value="Unassembled WGS sequence"/>
</dbReference>
<organism evidence="3 4">
    <name type="scientific">Sporosarcina saromensis</name>
    <dbReference type="NCBI Taxonomy" id="359365"/>
    <lineage>
        <taxon>Bacteria</taxon>
        <taxon>Bacillati</taxon>
        <taxon>Bacillota</taxon>
        <taxon>Bacilli</taxon>
        <taxon>Bacillales</taxon>
        <taxon>Caryophanaceae</taxon>
        <taxon>Sporosarcina</taxon>
    </lineage>
</organism>
<reference evidence="3 4" key="1">
    <citation type="submission" date="2023-06" db="EMBL/GenBank/DDBJ databases">
        <title>Sporosarcina sp. nov., isolated from Korean traditional fermented seafood 'Jeotgal'.</title>
        <authorList>
            <person name="Yang A.I."/>
            <person name="Shin N.-R."/>
        </authorList>
    </citation>
    <scope>NUCLEOTIDE SEQUENCE [LARGE SCALE GENOMIC DNA]</scope>
    <source>
        <strain evidence="3 4">KCTC13119</strain>
    </source>
</reference>
<dbReference type="InterPro" id="IPR051603">
    <property type="entry name" value="Zinc-ADH_QOR/CCCR"/>
</dbReference>
<dbReference type="SUPFAM" id="SSF50129">
    <property type="entry name" value="GroES-like"/>
    <property type="match status" value="1"/>
</dbReference>
<keyword evidence="4" id="KW-1185">Reference proteome</keyword>
<dbReference type="Gene3D" id="3.90.180.10">
    <property type="entry name" value="Medium-chain alcohol dehydrogenases, catalytic domain"/>
    <property type="match status" value="1"/>
</dbReference>
<accession>A0ABU4G7T2</accession>
<keyword evidence="1" id="KW-0521">NADP</keyword>
<dbReference type="PANTHER" id="PTHR44154">
    <property type="entry name" value="QUINONE OXIDOREDUCTASE"/>
    <property type="match status" value="1"/>
</dbReference>
<evidence type="ECO:0000256" key="1">
    <source>
        <dbReference type="ARBA" id="ARBA00022857"/>
    </source>
</evidence>
<dbReference type="RefSeq" id="WP_317943122.1">
    <property type="nucleotide sequence ID" value="NZ_JAUBDI010000005.1"/>
</dbReference>
<dbReference type="EMBL" id="JAUBDI010000005">
    <property type="protein sequence ID" value="MDW0113039.1"/>
    <property type="molecule type" value="Genomic_DNA"/>
</dbReference>
<name>A0ABU4G7T2_9BACL</name>
<evidence type="ECO:0000313" key="4">
    <source>
        <dbReference type="Proteomes" id="UP001282284"/>
    </source>
</evidence>
<evidence type="ECO:0000313" key="3">
    <source>
        <dbReference type="EMBL" id="MDW0113039.1"/>
    </source>
</evidence>
<feature type="domain" description="Alcohol dehydrogenase-like N-terminal" evidence="2">
    <location>
        <begin position="30"/>
        <end position="112"/>
    </location>
</feature>
<evidence type="ECO:0000259" key="2">
    <source>
        <dbReference type="Pfam" id="PF08240"/>
    </source>
</evidence>
<dbReference type="Pfam" id="PF08240">
    <property type="entry name" value="ADH_N"/>
    <property type="match status" value="1"/>
</dbReference>
<sequence length="148" mass="16076">MVQTMKAFVRTSATAQTVEMMEVVKLVFTDEEVLVQVKAFGVGIHDRYFIPQTVHFPYVIGSEGAGTIVEVGNAVTGLAVGDNVMMSTSMLEKGGSLAEYVAVPRRNLVKMSANLHFAAFPVAGKTAIECMKALNLKIDLQLNSNYCR</sequence>
<dbReference type="PANTHER" id="PTHR44154:SF1">
    <property type="entry name" value="QUINONE OXIDOREDUCTASE"/>
    <property type="match status" value="1"/>
</dbReference>
<protein>
    <submittedName>
        <fullName evidence="3">Alcohol dehydrogenase catalytic domain-containing protein</fullName>
    </submittedName>
</protein>